<keyword evidence="1" id="KW-0732">Signal</keyword>
<sequence length="53" mass="5910">MIYTFTFLLLVDLVQKVNMNSVFYLQSASFRMHLSTGCLLSASVDTCTLLVAC</sequence>
<evidence type="ECO:0000313" key="2">
    <source>
        <dbReference type="EMBL" id="KAL2328382.1"/>
    </source>
</evidence>
<accession>A0ABD1LY78</accession>
<feature type="chain" id="PRO_5044771339" evidence="1">
    <location>
        <begin position="20"/>
        <end position="53"/>
    </location>
</feature>
<gene>
    <name evidence="2" type="ORF">Fmac_021809</name>
</gene>
<reference evidence="2 3" key="1">
    <citation type="submission" date="2024-08" db="EMBL/GenBank/DDBJ databases">
        <title>Insights into the chromosomal genome structure of Flemingia macrophylla.</title>
        <authorList>
            <person name="Ding Y."/>
            <person name="Zhao Y."/>
            <person name="Bi W."/>
            <person name="Wu M."/>
            <person name="Zhao G."/>
            <person name="Gong Y."/>
            <person name="Li W."/>
            <person name="Zhang P."/>
        </authorList>
    </citation>
    <scope>NUCLEOTIDE SEQUENCE [LARGE SCALE GENOMIC DNA]</scope>
    <source>
        <strain evidence="2">DYQJB</strain>
        <tissue evidence="2">Leaf</tissue>
    </source>
</reference>
<proteinExistence type="predicted"/>
<feature type="signal peptide" evidence="1">
    <location>
        <begin position="1"/>
        <end position="19"/>
    </location>
</feature>
<keyword evidence="3" id="KW-1185">Reference proteome</keyword>
<comment type="caution">
    <text evidence="2">The sequence shown here is derived from an EMBL/GenBank/DDBJ whole genome shotgun (WGS) entry which is preliminary data.</text>
</comment>
<evidence type="ECO:0000313" key="3">
    <source>
        <dbReference type="Proteomes" id="UP001603857"/>
    </source>
</evidence>
<dbReference type="Proteomes" id="UP001603857">
    <property type="component" value="Unassembled WGS sequence"/>
</dbReference>
<name>A0ABD1LY78_9FABA</name>
<organism evidence="2 3">
    <name type="scientific">Flemingia macrophylla</name>
    <dbReference type="NCBI Taxonomy" id="520843"/>
    <lineage>
        <taxon>Eukaryota</taxon>
        <taxon>Viridiplantae</taxon>
        <taxon>Streptophyta</taxon>
        <taxon>Embryophyta</taxon>
        <taxon>Tracheophyta</taxon>
        <taxon>Spermatophyta</taxon>
        <taxon>Magnoliopsida</taxon>
        <taxon>eudicotyledons</taxon>
        <taxon>Gunneridae</taxon>
        <taxon>Pentapetalae</taxon>
        <taxon>rosids</taxon>
        <taxon>fabids</taxon>
        <taxon>Fabales</taxon>
        <taxon>Fabaceae</taxon>
        <taxon>Papilionoideae</taxon>
        <taxon>50 kb inversion clade</taxon>
        <taxon>NPAAA clade</taxon>
        <taxon>indigoferoid/millettioid clade</taxon>
        <taxon>Phaseoleae</taxon>
        <taxon>Flemingia</taxon>
    </lineage>
</organism>
<evidence type="ECO:0000256" key="1">
    <source>
        <dbReference type="SAM" id="SignalP"/>
    </source>
</evidence>
<dbReference type="EMBL" id="JBGMDY010000007">
    <property type="protein sequence ID" value="KAL2328382.1"/>
    <property type="molecule type" value="Genomic_DNA"/>
</dbReference>
<dbReference type="AlphaFoldDB" id="A0ABD1LY78"/>
<protein>
    <submittedName>
        <fullName evidence="2">Uncharacterized protein</fullName>
    </submittedName>
</protein>